<reference evidence="1 2" key="1">
    <citation type="journal article" date="2020" name="Cell">
        <title>Large-Scale Comparative Analyses of Tick Genomes Elucidate Their Genetic Diversity and Vector Capacities.</title>
        <authorList>
            <consortium name="Tick Genome and Microbiome Consortium (TIGMIC)"/>
            <person name="Jia N."/>
            <person name="Wang J."/>
            <person name="Shi W."/>
            <person name="Du L."/>
            <person name="Sun Y."/>
            <person name="Zhan W."/>
            <person name="Jiang J.F."/>
            <person name="Wang Q."/>
            <person name="Zhang B."/>
            <person name="Ji P."/>
            <person name="Bell-Sakyi L."/>
            <person name="Cui X.M."/>
            <person name="Yuan T.T."/>
            <person name="Jiang B.G."/>
            <person name="Yang W.F."/>
            <person name="Lam T.T."/>
            <person name="Chang Q.C."/>
            <person name="Ding S.J."/>
            <person name="Wang X.J."/>
            <person name="Zhu J.G."/>
            <person name="Ruan X.D."/>
            <person name="Zhao L."/>
            <person name="Wei J.T."/>
            <person name="Ye R.Z."/>
            <person name="Que T.C."/>
            <person name="Du C.H."/>
            <person name="Zhou Y.H."/>
            <person name="Cheng J.X."/>
            <person name="Dai P.F."/>
            <person name="Guo W.B."/>
            <person name="Han X.H."/>
            <person name="Huang E.J."/>
            <person name="Li L.F."/>
            <person name="Wei W."/>
            <person name="Gao Y.C."/>
            <person name="Liu J.Z."/>
            <person name="Shao H.Z."/>
            <person name="Wang X."/>
            <person name="Wang C.C."/>
            <person name="Yang T.C."/>
            <person name="Huo Q.B."/>
            <person name="Li W."/>
            <person name="Chen H.Y."/>
            <person name="Chen S.E."/>
            <person name="Zhou L.G."/>
            <person name="Ni X.B."/>
            <person name="Tian J.H."/>
            <person name="Sheng Y."/>
            <person name="Liu T."/>
            <person name="Pan Y.S."/>
            <person name="Xia L.Y."/>
            <person name="Li J."/>
            <person name="Zhao F."/>
            <person name="Cao W.C."/>
        </authorList>
    </citation>
    <scope>NUCLEOTIDE SEQUENCE [LARGE SCALE GENOMIC DNA]</scope>
    <source>
        <strain evidence="1">Iper-2018</strain>
    </source>
</reference>
<dbReference type="EMBL" id="JABSTQ010007936">
    <property type="protein sequence ID" value="KAG0435080.1"/>
    <property type="molecule type" value="Genomic_DNA"/>
</dbReference>
<accession>A0AC60QKA2</accession>
<evidence type="ECO:0000313" key="1">
    <source>
        <dbReference type="EMBL" id="KAG0435080.1"/>
    </source>
</evidence>
<organism evidence="1 2">
    <name type="scientific">Ixodes persulcatus</name>
    <name type="common">Taiga tick</name>
    <dbReference type="NCBI Taxonomy" id="34615"/>
    <lineage>
        <taxon>Eukaryota</taxon>
        <taxon>Metazoa</taxon>
        <taxon>Ecdysozoa</taxon>
        <taxon>Arthropoda</taxon>
        <taxon>Chelicerata</taxon>
        <taxon>Arachnida</taxon>
        <taxon>Acari</taxon>
        <taxon>Parasitiformes</taxon>
        <taxon>Ixodida</taxon>
        <taxon>Ixodoidea</taxon>
        <taxon>Ixodidae</taxon>
        <taxon>Ixodinae</taxon>
        <taxon>Ixodes</taxon>
    </lineage>
</organism>
<protein>
    <submittedName>
        <fullName evidence="1">Uncharacterized protein</fullName>
    </submittedName>
</protein>
<name>A0AC60QKA2_IXOPE</name>
<proteinExistence type="predicted"/>
<evidence type="ECO:0000313" key="2">
    <source>
        <dbReference type="Proteomes" id="UP000805193"/>
    </source>
</evidence>
<gene>
    <name evidence="1" type="ORF">HPB47_018692</name>
</gene>
<keyword evidence="2" id="KW-1185">Reference proteome</keyword>
<sequence length="380" mass="42464">MISRKDWEPNTTSNYSVVCSKHFVSSDFKENTKIRQLKKGAVPSVFAGYPSYMCSAPPKQRRGESSRKRALQPDDDKNRTVKRMRKTTADTGDVHLVDCTVDSVRASVCDEHVQLTVTSAYEPNTFMDVSNSQQHIHKNDPDNRHFSDIDDARLTWLETTFLDYLTKLKNKSHPDNFLSKETHHALVLTTRSNAECIRFLLNEKKFNFVLTRKFSSDPIEALFGFLRRTAGCNDAMDMKSVLCGLEKMLKTGIVSSSKQSNVNYSASFCGTSGVSSDKTANDSHPNKRFFPPAAEQRLRGMCSMPGQWLPNPEVAAIALIVGYLARVMTEKLNCQDCVERVEKAKGNAPVDGLIAHQDRGGTEIPHERAGFSADGPQEVC</sequence>
<dbReference type="Proteomes" id="UP000805193">
    <property type="component" value="Unassembled WGS sequence"/>
</dbReference>
<comment type="caution">
    <text evidence="1">The sequence shown here is derived from an EMBL/GenBank/DDBJ whole genome shotgun (WGS) entry which is preliminary data.</text>
</comment>